<proteinExistence type="predicted"/>
<keyword evidence="1" id="KW-0472">Membrane</keyword>
<evidence type="ECO:0000259" key="2">
    <source>
        <dbReference type="Pfam" id="PF01569"/>
    </source>
</evidence>
<feature type="transmembrane region" description="Helical" evidence="1">
    <location>
        <begin position="12"/>
        <end position="33"/>
    </location>
</feature>
<sequence length="230" mass="26711">MRNWCARHPIGFMALYLVFYLACFAFLEKSILVPDLWVHCRLDDLIPFCKYAIVPYYMWFAWIPFTLFYILWRAPRADFWRVCLPLFAGMTLSLLFYLIVPNGLSLRPRSVPGTDIFAQAVRALYRSDTPTNVCPSIHVFNSATLMLAYYRCSCFDAPRRRWMRPAAAVLCLAITASTMLLKQHSVIDVVFGILLALALDYAATVFQHEASPLGRQQRLARKQQRLPEWW</sequence>
<evidence type="ECO:0000256" key="1">
    <source>
        <dbReference type="SAM" id="Phobius"/>
    </source>
</evidence>
<keyword evidence="1" id="KW-1133">Transmembrane helix</keyword>
<keyword evidence="1" id="KW-0812">Transmembrane</keyword>
<evidence type="ECO:0000313" key="4">
    <source>
        <dbReference type="Proteomes" id="UP000782880"/>
    </source>
</evidence>
<organism evidence="3 4">
    <name type="scientific">Subdoligranulum variabile</name>
    <dbReference type="NCBI Taxonomy" id="214851"/>
    <lineage>
        <taxon>Bacteria</taxon>
        <taxon>Bacillati</taxon>
        <taxon>Bacillota</taxon>
        <taxon>Clostridia</taxon>
        <taxon>Eubacteriales</taxon>
        <taxon>Oscillospiraceae</taxon>
        <taxon>Subdoligranulum</taxon>
    </lineage>
</organism>
<feature type="domain" description="Phosphatidic acid phosphatase type 2/haloperoxidase" evidence="2">
    <location>
        <begin position="86"/>
        <end position="209"/>
    </location>
</feature>
<feature type="transmembrane region" description="Helical" evidence="1">
    <location>
        <begin position="79"/>
        <end position="100"/>
    </location>
</feature>
<dbReference type="AlphaFoldDB" id="A0A921IIN9"/>
<comment type="caution">
    <text evidence="3">The sequence shown here is derived from an EMBL/GenBank/DDBJ whole genome shotgun (WGS) entry which is preliminary data.</text>
</comment>
<dbReference type="EMBL" id="DYVE01000066">
    <property type="protein sequence ID" value="HJG27499.1"/>
    <property type="molecule type" value="Genomic_DNA"/>
</dbReference>
<evidence type="ECO:0000313" key="3">
    <source>
        <dbReference type="EMBL" id="HJG27499.1"/>
    </source>
</evidence>
<protein>
    <submittedName>
        <fullName evidence="3">Phosphatase PAP2 family protein</fullName>
    </submittedName>
</protein>
<reference evidence="3" key="2">
    <citation type="submission" date="2021-09" db="EMBL/GenBank/DDBJ databases">
        <authorList>
            <person name="Gilroy R."/>
        </authorList>
    </citation>
    <scope>NUCLEOTIDE SEQUENCE</scope>
    <source>
        <strain evidence="3">ChiBcec21-2208</strain>
    </source>
</reference>
<dbReference type="Proteomes" id="UP000782880">
    <property type="component" value="Unassembled WGS sequence"/>
</dbReference>
<dbReference type="Pfam" id="PF01569">
    <property type="entry name" value="PAP2"/>
    <property type="match status" value="1"/>
</dbReference>
<name>A0A921IIN9_9FIRM</name>
<dbReference type="InterPro" id="IPR000326">
    <property type="entry name" value="PAP2/HPO"/>
</dbReference>
<dbReference type="Gene3D" id="1.20.144.10">
    <property type="entry name" value="Phosphatidic acid phosphatase type 2/haloperoxidase"/>
    <property type="match status" value="1"/>
</dbReference>
<gene>
    <name evidence="3" type="ORF">K8V20_02470</name>
</gene>
<accession>A0A921IIN9</accession>
<reference evidence="3" key="1">
    <citation type="journal article" date="2021" name="PeerJ">
        <title>Extensive microbial diversity within the chicken gut microbiome revealed by metagenomics and culture.</title>
        <authorList>
            <person name="Gilroy R."/>
            <person name="Ravi A."/>
            <person name="Getino M."/>
            <person name="Pursley I."/>
            <person name="Horton D.L."/>
            <person name="Alikhan N.F."/>
            <person name="Baker D."/>
            <person name="Gharbi K."/>
            <person name="Hall N."/>
            <person name="Watson M."/>
            <person name="Adriaenssens E.M."/>
            <person name="Foster-Nyarko E."/>
            <person name="Jarju S."/>
            <person name="Secka A."/>
            <person name="Antonio M."/>
            <person name="Oren A."/>
            <person name="Chaudhuri R.R."/>
            <person name="La Ragione R."/>
            <person name="Hildebrand F."/>
            <person name="Pallen M.J."/>
        </authorList>
    </citation>
    <scope>NUCLEOTIDE SEQUENCE</scope>
    <source>
        <strain evidence="3">ChiBcec21-2208</strain>
    </source>
</reference>
<feature type="transmembrane region" description="Helical" evidence="1">
    <location>
        <begin position="53"/>
        <end position="72"/>
    </location>
</feature>